<dbReference type="NCBIfam" id="NF006941">
    <property type="entry name" value="PRK09423.1"/>
    <property type="match status" value="1"/>
</dbReference>
<evidence type="ECO:0000256" key="8">
    <source>
        <dbReference type="ARBA" id="ARBA00049006"/>
    </source>
</evidence>
<protein>
    <recommendedName>
        <fullName evidence="7">Glycerol dehydrogenase</fullName>
        <ecNumber evidence="6">1.1.1.6</ecNumber>
    </recommendedName>
</protein>
<evidence type="ECO:0000256" key="10">
    <source>
        <dbReference type="PIRSR" id="PIRSR000112-2"/>
    </source>
</evidence>
<dbReference type="InterPro" id="IPR018211">
    <property type="entry name" value="ADH_Fe_CS"/>
</dbReference>
<evidence type="ECO:0000313" key="13">
    <source>
        <dbReference type="EMBL" id="SBW12502.1"/>
    </source>
</evidence>
<dbReference type="InterPro" id="IPR016205">
    <property type="entry name" value="Glycerol_DH"/>
</dbReference>
<feature type="binding site" evidence="9">
    <location>
        <position position="253"/>
    </location>
    <ligand>
        <name>glycerol</name>
        <dbReference type="ChEBI" id="CHEBI:17754"/>
    </ligand>
</feature>
<organism evidence="13">
    <name type="scientific">uncultured Alphaproteobacteria bacterium</name>
    <dbReference type="NCBI Taxonomy" id="91750"/>
    <lineage>
        <taxon>Bacteria</taxon>
        <taxon>Pseudomonadati</taxon>
        <taxon>Pseudomonadota</taxon>
        <taxon>Alphaproteobacteria</taxon>
        <taxon>environmental samples</taxon>
    </lineage>
</organism>
<keyword evidence="2 9" id="KW-0479">Metal-binding</keyword>
<dbReference type="PROSITE" id="PS00060">
    <property type="entry name" value="ADH_IRON_2"/>
    <property type="match status" value="1"/>
</dbReference>
<feature type="binding site" evidence="10">
    <location>
        <position position="120"/>
    </location>
    <ligand>
        <name>glycerol</name>
        <dbReference type="ChEBI" id="CHEBI:17754"/>
    </ligand>
</feature>
<sequence>MLTTAIFPSRYVQGANALTVLGEEVARLGSRALVLESPSVARDLGATIDAALKGHCAATVEVFGRECCDVEIERLKAIVADKAADVIVGIGGGKTLDTAKAVAHFCGLPVAVVPSLASTDAPCSALSVIYTAQGAFDRYLVLPKNPEVVLVDTAVIARAPARFLSAGMGDALATWFEAESCRIKQAGNMTGRCGNMTAYALARLCFDTLMDYGPLALRAADSGAVTPAFERIVEANTLLSGLGFESGGLGACHAIHNGLTVLPQTHSYWHGEKVTIGVLATMFLADHPPAMIDKVFGFCEAVNLPTTLADIGLAEVGEAELMRAAEAACAAGETIHNEPHEINPQVVLWALKTADAEGHRRKTAAREGKTAAIAESSRWHLMVA</sequence>
<comment type="catalytic activity">
    <reaction evidence="8">
        <text>glycerol + NAD(+) = dihydroxyacetone + NADH + H(+)</text>
        <dbReference type="Rhea" id="RHEA:13769"/>
        <dbReference type="ChEBI" id="CHEBI:15378"/>
        <dbReference type="ChEBI" id="CHEBI:16016"/>
        <dbReference type="ChEBI" id="CHEBI:17754"/>
        <dbReference type="ChEBI" id="CHEBI:57540"/>
        <dbReference type="ChEBI" id="CHEBI:57945"/>
        <dbReference type="EC" id="1.1.1.6"/>
    </reaction>
</comment>
<evidence type="ECO:0000256" key="5">
    <source>
        <dbReference type="ARBA" id="ARBA00037918"/>
    </source>
</evidence>
<name>A0A212KLI2_9PROT</name>
<evidence type="ECO:0000256" key="11">
    <source>
        <dbReference type="PIRSR" id="PIRSR000112-3"/>
    </source>
</evidence>
<feature type="binding site" evidence="9">
    <location>
        <position position="270"/>
    </location>
    <ligand>
        <name>glycerol</name>
        <dbReference type="ChEBI" id="CHEBI:17754"/>
    </ligand>
</feature>
<evidence type="ECO:0000256" key="7">
    <source>
        <dbReference type="ARBA" id="ARBA00040132"/>
    </source>
</evidence>
<feature type="domain" description="Alcohol dehydrogenase iron-type/glycerol dehydrogenase GldA" evidence="12">
    <location>
        <begin position="8"/>
        <end position="153"/>
    </location>
</feature>
<evidence type="ECO:0000256" key="4">
    <source>
        <dbReference type="ARBA" id="ARBA00023027"/>
    </source>
</evidence>
<dbReference type="CDD" id="cd08170">
    <property type="entry name" value="GlyDH"/>
    <property type="match status" value="1"/>
</dbReference>
<feature type="binding site" evidence="11">
    <location>
        <position position="130"/>
    </location>
    <ligand>
        <name>NAD(+)</name>
        <dbReference type="ChEBI" id="CHEBI:57540"/>
    </ligand>
</feature>
<evidence type="ECO:0000256" key="9">
    <source>
        <dbReference type="PIRSR" id="PIRSR000112-1"/>
    </source>
</evidence>
<feature type="binding site" evidence="11">
    <location>
        <position position="124"/>
    </location>
    <ligand>
        <name>NAD(+)</name>
        <dbReference type="ChEBI" id="CHEBI:57540"/>
    </ligand>
</feature>
<comment type="pathway">
    <text evidence="5">Polyol metabolism; glycerol fermentation; glycerone phosphate from glycerol (oxidative route): step 1/2.</text>
</comment>
<dbReference type="PANTHER" id="PTHR43616:SF5">
    <property type="entry name" value="GLYCEROL DEHYDROGENASE 1"/>
    <property type="match status" value="1"/>
</dbReference>
<evidence type="ECO:0000256" key="6">
    <source>
        <dbReference type="ARBA" id="ARBA00039147"/>
    </source>
</evidence>
<comment type="similarity">
    <text evidence="1">Belongs to the iron-containing alcohol dehydrogenase family.</text>
</comment>
<gene>
    <name evidence="13" type="primary">gldA</name>
    <name evidence="13" type="ORF">KL86APRO_30052</name>
</gene>
<feature type="binding site" evidence="11">
    <location>
        <begin position="93"/>
        <end position="97"/>
    </location>
    <ligand>
        <name>NAD(+)</name>
        <dbReference type="ChEBI" id="CHEBI:57540"/>
    </ligand>
</feature>
<keyword evidence="3 13" id="KW-0560">Oxidoreductase</keyword>
<dbReference type="GO" id="GO:0008888">
    <property type="term" value="F:glycerol dehydrogenase (NAD+) activity"/>
    <property type="evidence" value="ECO:0007669"/>
    <property type="project" value="UniProtKB-EC"/>
</dbReference>
<reference evidence="13" key="1">
    <citation type="submission" date="2016-04" db="EMBL/GenBank/DDBJ databases">
        <authorList>
            <person name="Evans L.H."/>
            <person name="Alamgir A."/>
            <person name="Owens N."/>
            <person name="Weber N.D."/>
            <person name="Virtaneva K."/>
            <person name="Barbian K."/>
            <person name="Babar A."/>
            <person name="Rosenke K."/>
        </authorList>
    </citation>
    <scope>NUCLEOTIDE SEQUENCE</scope>
    <source>
        <strain evidence="13">86</strain>
    </source>
</reference>
<evidence type="ECO:0000259" key="12">
    <source>
        <dbReference type="Pfam" id="PF00465"/>
    </source>
</evidence>
<proteinExistence type="inferred from homology"/>
<comment type="cofactor">
    <cofactor evidence="9">
        <name>Zn(2+)</name>
        <dbReference type="ChEBI" id="CHEBI:29105"/>
    </cofactor>
    <text evidence="9">Binds 1 zinc ion per subunit.</text>
</comment>
<dbReference type="InterPro" id="IPR001670">
    <property type="entry name" value="ADH_Fe/GldA"/>
</dbReference>
<feature type="binding site" evidence="11">
    <location>
        <position position="126"/>
    </location>
    <ligand>
        <name>NAD(+)</name>
        <dbReference type="ChEBI" id="CHEBI:57540"/>
    </ligand>
</feature>
<keyword evidence="9" id="KW-0862">Zinc</keyword>
<dbReference type="PIRSF" id="PIRSF000112">
    <property type="entry name" value="Glycerol_dehydrogenase"/>
    <property type="match status" value="1"/>
</dbReference>
<keyword evidence="4 11" id="KW-0520">NAD</keyword>
<accession>A0A212KLI2</accession>
<dbReference type="GO" id="GO:0005829">
    <property type="term" value="C:cytosol"/>
    <property type="evidence" value="ECO:0007669"/>
    <property type="project" value="TreeGrafter"/>
</dbReference>
<dbReference type="Gene3D" id="1.20.1090.10">
    <property type="entry name" value="Dehydroquinate synthase-like - alpha domain"/>
    <property type="match status" value="1"/>
</dbReference>
<dbReference type="GO" id="GO:0046872">
    <property type="term" value="F:metal ion binding"/>
    <property type="evidence" value="ECO:0007669"/>
    <property type="project" value="UniProtKB-KW"/>
</dbReference>
<dbReference type="Gene3D" id="3.40.50.1970">
    <property type="match status" value="1"/>
</dbReference>
<dbReference type="SUPFAM" id="SSF56796">
    <property type="entry name" value="Dehydroquinate synthase-like"/>
    <property type="match status" value="1"/>
</dbReference>
<feature type="binding site" evidence="9">
    <location>
        <position position="170"/>
    </location>
    <ligand>
        <name>glycerol</name>
        <dbReference type="ChEBI" id="CHEBI:17754"/>
    </ligand>
</feature>
<dbReference type="EC" id="1.1.1.6" evidence="6"/>
<dbReference type="Pfam" id="PF00465">
    <property type="entry name" value="Fe-ADH"/>
    <property type="match status" value="1"/>
</dbReference>
<dbReference type="PANTHER" id="PTHR43616">
    <property type="entry name" value="GLYCEROL DEHYDROGENASE"/>
    <property type="match status" value="1"/>
</dbReference>
<dbReference type="EMBL" id="FLUO01000003">
    <property type="protein sequence ID" value="SBW12502.1"/>
    <property type="molecule type" value="Genomic_DNA"/>
</dbReference>
<evidence type="ECO:0000256" key="1">
    <source>
        <dbReference type="ARBA" id="ARBA00007358"/>
    </source>
</evidence>
<evidence type="ECO:0000256" key="3">
    <source>
        <dbReference type="ARBA" id="ARBA00023002"/>
    </source>
</evidence>
<dbReference type="AlphaFoldDB" id="A0A212KLI2"/>
<evidence type="ECO:0000256" key="2">
    <source>
        <dbReference type="ARBA" id="ARBA00022723"/>
    </source>
</evidence>